<dbReference type="OrthoDB" id="2095648at2759"/>
<dbReference type="InterPro" id="IPR001810">
    <property type="entry name" value="F-box_dom"/>
</dbReference>
<dbReference type="OMA" id="FECKYLR"/>
<dbReference type="SMART" id="SM00256">
    <property type="entry name" value="FBOX"/>
    <property type="match status" value="1"/>
</dbReference>
<dbReference type="CDD" id="cd22164">
    <property type="entry name" value="F-box_AtSKIP19-like"/>
    <property type="match status" value="1"/>
</dbReference>
<comment type="caution">
    <text evidence="2">The sequence shown here is derived from an EMBL/GenBank/DDBJ whole genome shotgun (WGS) entry which is preliminary data.</text>
</comment>
<dbReference type="SUPFAM" id="SSF81383">
    <property type="entry name" value="F-box domain"/>
    <property type="match status" value="1"/>
</dbReference>
<protein>
    <submittedName>
        <fullName evidence="2">Putative F-box domain, leucine-rich repeat domain, L domain-containing protein</fullName>
    </submittedName>
</protein>
<keyword evidence="3" id="KW-1185">Reference proteome</keyword>
<accession>A0A2P6Q5V6</accession>
<dbReference type="PROSITE" id="PS50181">
    <property type="entry name" value="FBOX"/>
    <property type="match status" value="1"/>
</dbReference>
<gene>
    <name evidence="2" type="ORF">RchiOBHm_Chr5g0015231</name>
</gene>
<dbReference type="InterPro" id="IPR032675">
    <property type="entry name" value="LRR_dom_sf"/>
</dbReference>
<name>A0A2P6Q5V6_ROSCH</name>
<sequence length="360" mass="40843">MVCYFVNHNIKCCPNATATPTSLKPRALHFPPNSRSPNLSSNPKPFNQALLFMSSPSSPKRPCGAPIRNWTELPEDVTAAILSRLGAIDILETAQKVCKTWYSVCKDPLMWRIVDFRDDDLHKVHDLGKMCRYAVDRSDGKLASINLDSFATDELLKYITDSSSEIRCLRLVRCNITSEGLSAVSSRLPLLEELEISHCPLSHETLEVVGASCPLLKSLKLNSRWYSFAHEECNKHALAIAGTMHNLCHLQIFANKLTNDGLQTILDGCPPLESLDLRQCYNLNLEENFEKRLVARIKLLRLPDDSTDDYEFDATVLEYGSDNPEPEVEFFDEMFMVDDADGEVFPWNGFVEFEDFYYFL</sequence>
<dbReference type="Gene3D" id="3.80.10.10">
    <property type="entry name" value="Ribonuclease Inhibitor"/>
    <property type="match status" value="2"/>
</dbReference>
<organism evidence="2 3">
    <name type="scientific">Rosa chinensis</name>
    <name type="common">China rose</name>
    <dbReference type="NCBI Taxonomy" id="74649"/>
    <lineage>
        <taxon>Eukaryota</taxon>
        <taxon>Viridiplantae</taxon>
        <taxon>Streptophyta</taxon>
        <taxon>Embryophyta</taxon>
        <taxon>Tracheophyta</taxon>
        <taxon>Spermatophyta</taxon>
        <taxon>Magnoliopsida</taxon>
        <taxon>eudicotyledons</taxon>
        <taxon>Gunneridae</taxon>
        <taxon>Pentapetalae</taxon>
        <taxon>rosids</taxon>
        <taxon>fabids</taxon>
        <taxon>Rosales</taxon>
        <taxon>Rosaceae</taxon>
        <taxon>Rosoideae</taxon>
        <taxon>Rosoideae incertae sedis</taxon>
        <taxon>Rosa</taxon>
    </lineage>
</organism>
<dbReference type="SUPFAM" id="SSF52047">
    <property type="entry name" value="RNI-like"/>
    <property type="match status" value="1"/>
</dbReference>
<dbReference type="Pfam" id="PF13516">
    <property type="entry name" value="LRR_6"/>
    <property type="match status" value="1"/>
</dbReference>
<dbReference type="InterPro" id="IPR001611">
    <property type="entry name" value="Leu-rich_rpt"/>
</dbReference>
<dbReference type="PANTHER" id="PTHR38926:SF2">
    <property type="entry name" value="F-BOX_LRR-REPEAT PROTEIN 21-RELATED"/>
    <property type="match status" value="1"/>
</dbReference>
<evidence type="ECO:0000313" key="3">
    <source>
        <dbReference type="Proteomes" id="UP000238479"/>
    </source>
</evidence>
<feature type="domain" description="F-box" evidence="1">
    <location>
        <begin position="67"/>
        <end position="114"/>
    </location>
</feature>
<dbReference type="EMBL" id="PDCK01000043">
    <property type="protein sequence ID" value="PRQ29565.1"/>
    <property type="molecule type" value="Genomic_DNA"/>
</dbReference>
<dbReference type="AlphaFoldDB" id="A0A2P6Q5V6"/>
<reference evidence="2 3" key="1">
    <citation type="journal article" date="2018" name="Nat. Genet.">
        <title>The Rosa genome provides new insights in the design of modern roses.</title>
        <authorList>
            <person name="Bendahmane M."/>
        </authorList>
    </citation>
    <scope>NUCLEOTIDE SEQUENCE [LARGE SCALE GENOMIC DNA]</scope>
    <source>
        <strain evidence="3">cv. Old Blush</strain>
    </source>
</reference>
<dbReference type="Gramene" id="PRQ29565">
    <property type="protein sequence ID" value="PRQ29565"/>
    <property type="gene ID" value="RchiOBHm_Chr5g0015231"/>
</dbReference>
<dbReference type="Pfam" id="PF12937">
    <property type="entry name" value="F-box-like"/>
    <property type="match status" value="1"/>
</dbReference>
<evidence type="ECO:0000259" key="1">
    <source>
        <dbReference type="PROSITE" id="PS50181"/>
    </source>
</evidence>
<dbReference type="InterPro" id="IPR036047">
    <property type="entry name" value="F-box-like_dom_sf"/>
</dbReference>
<dbReference type="Gene3D" id="1.20.1280.50">
    <property type="match status" value="1"/>
</dbReference>
<evidence type="ECO:0000313" key="2">
    <source>
        <dbReference type="EMBL" id="PRQ29565.1"/>
    </source>
</evidence>
<dbReference type="Proteomes" id="UP000238479">
    <property type="component" value="Chromosome 5"/>
</dbReference>
<dbReference type="PANTHER" id="PTHR38926">
    <property type="entry name" value="F-BOX DOMAIN CONTAINING PROTEIN, EXPRESSED"/>
    <property type="match status" value="1"/>
</dbReference>
<proteinExistence type="predicted"/>